<evidence type="ECO:0000313" key="3">
    <source>
        <dbReference type="Proteomes" id="UP000648801"/>
    </source>
</evidence>
<dbReference type="InterPro" id="IPR001387">
    <property type="entry name" value="Cro/C1-type_HTH"/>
</dbReference>
<evidence type="ECO:0000313" key="2">
    <source>
        <dbReference type="EMBL" id="GGA80329.1"/>
    </source>
</evidence>
<name>A0A916S475_9BACT</name>
<organism evidence="2 3">
    <name type="scientific">Edaphobacter acidisoli</name>
    <dbReference type="NCBI Taxonomy" id="2040573"/>
    <lineage>
        <taxon>Bacteria</taxon>
        <taxon>Pseudomonadati</taxon>
        <taxon>Acidobacteriota</taxon>
        <taxon>Terriglobia</taxon>
        <taxon>Terriglobales</taxon>
        <taxon>Acidobacteriaceae</taxon>
        <taxon>Edaphobacter</taxon>
    </lineage>
</organism>
<reference evidence="2" key="2">
    <citation type="submission" date="2020-09" db="EMBL/GenBank/DDBJ databases">
        <authorList>
            <person name="Sun Q."/>
            <person name="Zhou Y."/>
        </authorList>
    </citation>
    <scope>NUCLEOTIDE SEQUENCE</scope>
    <source>
        <strain evidence="2">CGMCC 1.15447</strain>
    </source>
</reference>
<evidence type="ECO:0008006" key="4">
    <source>
        <dbReference type="Google" id="ProtNLM"/>
    </source>
</evidence>
<accession>A0A916S475</accession>
<dbReference type="AlphaFoldDB" id="A0A916S475"/>
<keyword evidence="3" id="KW-1185">Reference proteome</keyword>
<proteinExistence type="predicted"/>
<feature type="region of interest" description="Disordered" evidence="1">
    <location>
        <begin position="260"/>
        <end position="284"/>
    </location>
</feature>
<dbReference type="EMBL" id="BMJB01000005">
    <property type="protein sequence ID" value="GGA80329.1"/>
    <property type="molecule type" value="Genomic_DNA"/>
</dbReference>
<protein>
    <recommendedName>
        <fullName evidence="4">HTH cro/C1-type domain-containing protein</fullName>
    </recommendedName>
</protein>
<sequence length="284" mass="32275">MISAARLGPEAGMLLKAARVRVRLSTREVERLSLRLADEKKNREYHISHTWLTDVEKGDFTPSIYKLYALSVIYKCTFDEVLGYFGIHMGNIGTDQTRLALPRTHLIGEQTRDPVSKLPMPSELNYGVTLQKTNLVSRIFHQWGGMPATLLPRKGSHSFVYGYIGLEDFTLYPLIRPGSFVEIDPQQKRIDRIPWSNEYDRPIFFVELRDGYACSWCELAEGRLVLLPSPRSRSRLREVRFPNDADVIGRVTAVSMRIAEEEGGLVQSGDPGRQKDRGSPPTPR</sequence>
<evidence type="ECO:0000256" key="1">
    <source>
        <dbReference type="SAM" id="MobiDB-lite"/>
    </source>
</evidence>
<dbReference type="CDD" id="cd00093">
    <property type="entry name" value="HTH_XRE"/>
    <property type="match status" value="1"/>
</dbReference>
<dbReference type="Proteomes" id="UP000648801">
    <property type="component" value="Unassembled WGS sequence"/>
</dbReference>
<dbReference type="RefSeq" id="WP_188760791.1">
    <property type="nucleotide sequence ID" value="NZ_BMJB01000005.1"/>
</dbReference>
<reference evidence="2" key="1">
    <citation type="journal article" date="2014" name="Int. J. Syst. Evol. Microbiol.">
        <title>Complete genome sequence of Corynebacterium casei LMG S-19264T (=DSM 44701T), isolated from a smear-ripened cheese.</title>
        <authorList>
            <consortium name="US DOE Joint Genome Institute (JGI-PGF)"/>
            <person name="Walter F."/>
            <person name="Albersmeier A."/>
            <person name="Kalinowski J."/>
            <person name="Ruckert C."/>
        </authorList>
    </citation>
    <scope>NUCLEOTIDE SEQUENCE</scope>
    <source>
        <strain evidence="2">CGMCC 1.15447</strain>
    </source>
</reference>
<comment type="caution">
    <text evidence="2">The sequence shown here is derived from an EMBL/GenBank/DDBJ whole genome shotgun (WGS) entry which is preliminary data.</text>
</comment>
<gene>
    <name evidence="2" type="ORF">GCM10011507_34470</name>
</gene>